<dbReference type="Gene3D" id="3.90.1640.30">
    <property type="match status" value="1"/>
</dbReference>
<dbReference type="Proteomes" id="UP001178354">
    <property type="component" value="Unassembled WGS sequence"/>
</dbReference>
<dbReference type="InterPro" id="IPR051673">
    <property type="entry name" value="SSDNA_exonuclease_RecJ"/>
</dbReference>
<dbReference type="PANTHER" id="PTHR30255:SF2">
    <property type="entry name" value="SINGLE-STRANDED-DNA-SPECIFIC EXONUCLEASE RECJ"/>
    <property type="match status" value="1"/>
</dbReference>
<dbReference type="Pfam" id="PF02272">
    <property type="entry name" value="DHHA1"/>
    <property type="match status" value="1"/>
</dbReference>
<reference evidence="9" key="2">
    <citation type="submission" date="2023-08" db="EMBL/GenBank/DDBJ databases">
        <authorList>
            <person name="Luo J."/>
        </authorList>
    </citation>
    <scope>NUCLEOTIDE SEQUENCE</scope>
    <source>
        <strain evidence="9">DSM 25064</strain>
    </source>
</reference>
<evidence type="ECO:0000256" key="3">
    <source>
        <dbReference type="ARBA" id="ARBA00022722"/>
    </source>
</evidence>
<proteinExistence type="inferred from homology"/>
<evidence type="ECO:0000256" key="1">
    <source>
        <dbReference type="ARBA" id="ARBA00005915"/>
    </source>
</evidence>
<dbReference type="SUPFAM" id="SSF64182">
    <property type="entry name" value="DHH phosphoesterases"/>
    <property type="match status" value="1"/>
</dbReference>
<dbReference type="InterPro" id="IPR001667">
    <property type="entry name" value="DDH_dom"/>
</dbReference>
<dbReference type="GO" id="GO:0006281">
    <property type="term" value="P:DNA repair"/>
    <property type="evidence" value="ECO:0007669"/>
    <property type="project" value="InterPro"/>
</dbReference>
<name>A0AAW8B3E6_9GAMM</name>
<evidence type="ECO:0000256" key="5">
    <source>
        <dbReference type="ARBA" id="ARBA00022839"/>
    </source>
</evidence>
<dbReference type="InterPro" id="IPR038763">
    <property type="entry name" value="DHH_sf"/>
</dbReference>
<evidence type="ECO:0000259" key="6">
    <source>
        <dbReference type="Pfam" id="PF01368"/>
    </source>
</evidence>
<dbReference type="GO" id="GO:0003676">
    <property type="term" value="F:nucleic acid binding"/>
    <property type="evidence" value="ECO:0007669"/>
    <property type="project" value="InterPro"/>
</dbReference>
<dbReference type="InterPro" id="IPR041122">
    <property type="entry name" value="RecJ_OB"/>
</dbReference>
<dbReference type="PANTHER" id="PTHR30255">
    <property type="entry name" value="SINGLE-STRANDED-DNA-SPECIFIC EXONUCLEASE RECJ"/>
    <property type="match status" value="1"/>
</dbReference>
<evidence type="ECO:0000313" key="10">
    <source>
        <dbReference type="Proteomes" id="UP001178354"/>
    </source>
</evidence>
<dbReference type="Pfam" id="PF17768">
    <property type="entry name" value="RecJ_OB"/>
    <property type="match status" value="1"/>
</dbReference>
<evidence type="ECO:0000259" key="8">
    <source>
        <dbReference type="Pfam" id="PF17768"/>
    </source>
</evidence>
<evidence type="ECO:0000259" key="7">
    <source>
        <dbReference type="Pfam" id="PF02272"/>
    </source>
</evidence>
<dbReference type="GO" id="GO:0006310">
    <property type="term" value="P:DNA recombination"/>
    <property type="evidence" value="ECO:0007669"/>
    <property type="project" value="InterPro"/>
</dbReference>
<evidence type="ECO:0000256" key="2">
    <source>
        <dbReference type="ARBA" id="ARBA00019841"/>
    </source>
</evidence>
<accession>A0AAW8B3E6</accession>
<dbReference type="InterPro" id="IPR004610">
    <property type="entry name" value="RecJ"/>
</dbReference>
<dbReference type="Gene3D" id="3.10.310.30">
    <property type="match status" value="1"/>
</dbReference>
<keyword evidence="3" id="KW-0540">Nuclease</keyword>
<comment type="caution">
    <text evidence="9">The sequence shown here is derived from an EMBL/GenBank/DDBJ whole genome shotgun (WGS) entry which is preliminary data.</text>
</comment>
<protein>
    <recommendedName>
        <fullName evidence="2">Single-stranded-DNA-specific exonuclease RecJ</fullName>
    </recommendedName>
</protein>
<feature type="domain" description="DDH" evidence="6">
    <location>
        <begin position="73"/>
        <end position="233"/>
    </location>
</feature>
<dbReference type="FunFam" id="3.90.1640.30:FF:000001">
    <property type="entry name" value="Single-stranded-DNA-specific exonuclease RecJ"/>
    <property type="match status" value="1"/>
</dbReference>
<gene>
    <name evidence="9" type="primary">recJ</name>
    <name evidence="9" type="ORF">Q8A57_05550</name>
</gene>
<dbReference type="NCBIfam" id="TIGR00644">
    <property type="entry name" value="recJ"/>
    <property type="match status" value="1"/>
</dbReference>
<keyword evidence="4" id="KW-0378">Hydrolase</keyword>
<dbReference type="Pfam" id="PF01368">
    <property type="entry name" value="DHH"/>
    <property type="match status" value="1"/>
</dbReference>
<evidence type="ECO:0000256" key="4">
    <source>
        <dbReference type="ARBA" id="ARBA00022801"/>
    </source>
</evidence>
<keyword evidence="10" id="KW-1185">Reference proteome</keyword>
<dbReference type="GO" id="GO:0008409">
    <property type="term" value="F:5'-3' exonuclease activity"/>
    <property type="evidence" value="ECO:0007669"/>
    <property type="project" value="InterPro"/>
</dbReference>
<reference evidence="9" key="1">
    <citation type="journal article" date="2010" name="Int. J. Syst. Evol. Microbiol.">
        <title>Porticoccus litoralis gen. nov., sp. nov., a gammaproteobacterium isolated from the Yellow Sea.</title>
        <authorList>
            <person name="Oh H.M."/>
            <person name="Kim H."/>
            <person name="Kim K.M."/>
            <person name="Min G.S."/>
            <person name="Cho J.C."/>
        </authorList>
    </citation>
    <scope>NUCLEOTIDE SEQUENCE</scope>
    <source>
        <strain evidence="9">DSM 25064</strain>
    </source>
</reference>
<keyword evidence="5 9" id="KW-0269">Exonuclease</keyword>
<sequence>MNNPVILQRPYDLDQCQFSPEIPPLLQRIYAARGVTSDQQLERTLARLPKPQTLRGLNAAIALLAEALREQQHILIVGDFDADGATSTAVSLLALRGMGFQQVDFIVPNRFEYGYGLTPEIVELAKERNPDLIITVDNGISSIQGVAAANAAGIKVLITDHHLPGKELPQAAAIVNPNQNQCEFPSKNLAGVGVAFYLMSALRSHLRESGWFAENNIPEPNMADWLDLVALGTVADVVPLDEVNRILVHQGLQRIRAGKTRPGLQALLDLSGREPQRLVAADLGFALGPRLNAAGRLDDISIGIQCLLEEDAYMAREYALQLDELNRDRRVIEADMQREALVALEQLNLDEQQLPWGLCLFDANWHQGVVGLLASRIKDRIHRPVIAFADAGNGEYKGSARSIKGLHIRDALDAVASRHPELISKFGGHAMAAGLSLPGERYEDFVTAFDDEVRRQLSPADMEAEILTDGSLNSDELNIDTAQLLRESGPWGQHFPEPLFEGEFYIVQQRIVGEKHVKLLLALDAGKQQLIDAIAFNVDTEQWPNPAAEKVSLVYKLDINLWQGRESVQLMVENIELLKLPR</sequence>
<dbReference type="InterPro" id="IPR003156">
    <property type="entry name" value="DHHA1_dom"/>
</dbReference>
<comment type="similarity">
    <text evidence="1">Belongs to the RecJ family.</text>
</comment>
<feature type="domain" description="DHHA1" evidence="7">
    <location>
        <begin position="361"/>
        <end position="453"/>
    </location>
</feature>
<organism evidence="9 10">
    <name type="scientific">Porticoccus litoralis</name>
    <dbReference type="NCBI Taxonomy" id="434086"/>
    <lineage>
        <taxon>Bacteria</taxon>
        <taxon>Pseudomonadati</taxon>
        <taxon>Pseudomonadota</taxon>
        <taxon>Gammaproteobacteria</taxon>
        <taxon>Cellvibrionales</taxon>
        <taxon>Porticoccaceae</taxon>
        <taxon>Porticoccus</taxon>
    </lineage>
</organism>
<evidence type="ECO:0000313" key="9">
    <source>
        <dbReference type="EMBL" id="MDP1520432.1"/>
    </source>
</evidence>
<dbReference type="AlphaFoldDB" id="A0AAW8B3E6"/>
<dbReference type="EMBL" id="JAUUUU010000002">
    <property type="protein sequence ID" value="MDP1520432.1"/>
    <property type="molecule type" value="Genomic_DNA"/>
</dbReference>
<feature type="domain" description="RecJ OB" evidence="8">
    <location>
        <begin position="468"/>
        <end position="573"/>
    </location>
</feature>